<gene>
    <name evidence="1" type="ORF">COLINT_03795</name>
</gene>
<reference evidence="1 2" key="1">
    <citation type="submission" date="2009-04" db="EMBL/GenBank/DDBJ databases">
        <authorList>
            <person name="Weinstock G."/>
            <person name="Sodergren E."/>
            <person name="Clifton S."/>
            <person name="Fulton L."/>
            <person name="Fulton B."/>
            <person name="Courtney L."/>
            <person name="Fronick C."/>
            <person name="Harrison M."/>
            <person name="Strong C."/>
            <person name="Farmer C."/>
            <person name="Delahaunty K."/>
            <person name="Markovic C."/>
            <person name="Hall O."/>
            <person name="Minx P."/>
            <person name="Tomlinson C."/>
            <person name="Mitreva M."/>
            <person name="Nelson J."/>
            <person name="Hou S."/>
            <person name="Wollam A."/>
            <person name="Pepin K.H."/>
            <person name="Johnson M."/>
            <person name="Bhonagiri V."/>
            <person name="Nash W.E."/>
            <person name="Warren W."/>
            <person name="Chinwalla A."/>
            <person name="Mardis E.R."/>
            <person name="Wilson R.K."/>
        </authorList>
    </citation>
    <scope>NUCLEOTIDE SEQUENCE [LARGE SCALE GENOMIC DNA]</scope>
    <source>
        <strain evidence="1 2">DSM 13280</strain>
    </source>
</reference>
<evidence type="ECO:0000313" key="1">
    <source>
        <dbReference type="EMBL" id="EEP43498.1"/>
    </source>
</evidence>
<organism evidence="1 2">
    <name type="scientific">Collinsella intestinalis DSM 13280</name>
    <dbReference type="NCBI Taxonomy" id="521003"/>
    <lineage>
        <taxon>Bacteria</taxon>
        <taxon>Bacillati</taxon>
        <taxon>Actinomycetota</taxon>
        <taxon>Coriobacteriia</taxon>
        <taxon>Coriobacteriales</taxon>
        <taxon>Coriobacteriaceae</taxon>
        <taxon>Collinsella</taxon>
    </lineage>
</organism>
<dbReference type="EMBL" id="ABXH02000055">
    <property type="protein sequence ID" value="EEP43498.1"/>
    <property type="molecule type" value="Genomic_DNA"/>
</dbReference>
<dbReference type="Proteomes" id="UP000003295">
    <property type="component" value="Unassembled WGS sequence"/>
</dbReference>
<feature type="non-terminal residue" evidence="1">
    <location>
        <position position="1"/>
    </location>
</feature>
<sequence length="54" mass="6038">SLSLLVTVCLVVPHSSAISLSVAMPRRLLYIMPIIRNRICLSTCYFSTLSIDNR</sequence>
<protein>
    <submittedName>
        <fullName evidence="1">Uncharacterized protein</fullName>
    </submittedName>
</protein>
<evidence type="ECO:0000313" key="2">
    <source>
        <dbReference type="Proteomes" id="UP000003295"/>
    </source>
</evidence>
<comment type="caution">
    <text evidence="1">The sequence shown here is derived from an EMBL/GenBank/DDBJ whole genome shotgun (WGS) entry which is preliminary data.</text>
</comment>
<dbReference type="HOGENOM" id="CLU_3054775_0_0_11"/>
<name>C4FCH4_9ACTN</name>
<accession>C4FCH4</accession>
<proteinExistence type="predicted"/>
<dbReference type="AlphaFoldDB" id="C4FCH4"/>